<accession>A0ABS4K811</accession>
<evidence type="ECO:0000259" key="1">
    <source>
        <dbReference type="Pfam" id="PF01636"/>
    </source>
</evidence>
<gene>
    <name evidence="2" type="ORF">J2Z44_003767</name>
</gene>
<proteinExistence type="predicted"/>
<keyword evidence="3" id="KW-1185">Reference proteome</keyword>
<keyword evidence="2" id="KW-0418">Kinase</keyword>
<evidence type="ECO:0000313" key="2">
    <source>
        <dbReference type="EMBL" id="MBP2023922.1"/>
    </source>
</evidence>
<dbReference type="SUPFAM" id="SSF56112">
    <property type="entry name" value="Protein kinase-like (PK-like)"/>
    <property type="match status" value="1"/>
</dbReference>
<protein>
    <submittedName>
        <fullName evidence="2">Ser/Thr protein kinase RdoA (MazF antagonist)</fullName>
    </submittedName>
</protein>
<comment type="caution">
    <text evidence="2">The sequence shown here is derived from an EMBL/GenBank/DDBJ whole genome shotgun (WGS) entry which is preliminary data.</text>
</comment>
<dbReference type="RefSeq" id="WP_021282750.1">
    <property type="nucleotide sequence ID" value="NZ_JAGGLL010000042.1"/>
</dbReference>
<name>A0ABS4K811_9CLOT</name>
<feature type="domain" description="Aminoglycoside phosphotransferase" evidence="1">
    <location>
        <begin position="27"/>
        <end position="247"/>
    </location>
</feature>
<sequence>MGNLKYNLNFEKLCKVMQLGELVREPEAISGGFLHRMFSVETTKGKYAVKALNPQIMLRPTAMKNTINSERIANLASSKISALPAIIFNGSSIQEVDGQFFLVFHWVEGRSLKAKEINNIHCIKIGETLANIHSTNFSQLEISNNSGHAIEDINWNCYLNMGEESNLEWTSILRENINNLYKWTTEANESAKTLSSKMIISHRDLDPKNVMWIEDTPIIIDWESAGFVNPMHELIETAIYWSESETGDIDKKRFLEFIGAYKNIFGALDSNWRIVLLNGFSGKLGWLEYNLKRSLLIECTDKEEQNMGTNQVTETINSIKHYASMILEVEMWLNNELL</sequence>
<dbReference type="Proteomes" id="UP001519308">
    <property type="component" value="Unassembled WGS sequence"/>
</dbReference>
<keyword evidence="2" id="KW-0808">Transferase</keyword>
<dbReference type="EMBL" id="JAGGLL010000042">
    <property type="protein sequence ID" value="MBP2023922.1"/>
    <property type="molecule type" value="Genomic_DNA"/>
</dbReference>
<reference evidence="2 3" key="1">
    <citation type="submission" date="2021-03" db="EMBL/GenBank/DDBJ databases">
        <title>Genomic Encyclopedia of Type Strains, Phase IV (KMG-IV): sequencing the most valuable type-strain genomes for metagenomic binning, comparative biology and taxonomic classification.</title>
        <authorList>
            <person name="Goeker M."/>
        </authorList>
    </citation>
    <scope>NUCLEOTIDE SEQUENCE [LARGE SCALE GENOMIC DNA]</scope>
    <source>
        <strain evidence="2 3">DSM 28650</strain>
    </source>
</reference>
<dbReference type="GO" id="GO:0016301">
    <property type="term" value="F:kinase activity"/>
    <property type="evidence" value="ECO:0007669"/>
    <property type="project" value="UniProtKB-KW"/>
</dbReference>
<dbReference type="Pfam" id="PF01636">
    <property type="entry name" value="APH"/>
    <property type="match status" value="1"/>
</dbReference>
<dbReference type="InterPro" id="IPR002575">
    <property type="entry name" value="Aminoglycoside_PTrfase"/>
</dbReference>
<organism evidence="2 3">
    <name type="scientific">Clostridium punense</name>
    <dbReference type="NCBI Taxonomy" id="1054297"/>
    <lineage>
        <taxon>Bacteria</taxon>
        <taxon>Bacillati</taxon>
        <taxon>Bacillota</taxon>
        <taxon>Clostridia</taxon>
        <taxon>Eubacteriales</taxon>
        <taxon>Clostridiaceae</taxon>
        <taxon>Clostridium</taxon>
    </lineage>
</organism>
<evidence type="ECO:0000313" key="3">
    <source>
        <dbReference type="Proteomes" id="UP001519308"/>
    </source>
</evidence>
<dbReference type="InterPro" id="IPR011009">
    <property type="entry name" value="Kinase-like_dom_sf"/>
</dbReference>
<dbReference type="Gene3D" id="3.90.1200.10">
    <property type="match status" value="1"/>
</dbReference>